<dbReference type="PANTHER" id="PTHR47894">
    <property type="entry name" value="HTH-TYPE TRANSCRIPTIONAL REGULATOR GADX"/>
    <property type="match status" value="1"/>
</dbReference>
<dbReference type="GO" id="GO:0000976">
    <property type="term" value="F:transcription cis-regulatory region binding"/>
    <property type="evidence" value="ECO:0007669"/>
    <property type="project" value="TreeGrafter"/>
</dbReference>
<dbReference type="Pfam" id="PF12625">
    <property type="entry name" value="Arabinose_bd"/>
    <property type="match status" value="1"/>
</dbReference>
<evidence type="ECO:0000256" key="2">
    <source>
        <dbReference type="ARBA" id="ARBA00023125"/>
    </source>
</evidence>
<dbReference type="InterPro" id="IPR018060">
    <property type="entry name" value="HTH_AraC"/>
</dbReference>
<dbReference type="PROSITE" id="PS01124">
    <property type="entry name" value="HTH_ARAC_FAMILY_2"/>
    <property type="match status" value="1"/>
</dbReference>
<organism evidence="5 6">
    <name type="scientific">Terribacillus saccharophilus</name>
    <dbReference type="NCBI Taxonomy" id="361277"/>
    <lineage>
        <taxon>Bacteria</taxon>
        <taxon>Bacillati</taxon>
        <taxon>Bacillota</taxon>
        <taxon>Bacilli</taxon>
        <taxon>Bacillales</taxon>
        <taxon>Bacillaceae</taxon>
        <taxon>Terribacillus</taxon>
    </lineage>
</organism>
<keyword evidence="2" id="KW-0238">DNA-binding</keyword>
<dbReference type="PANTHER" id="PTHR47894:SF1">
    <property type="entry name" value="HTH-TYPE TRANSCRIPTIONAL REGULATOR VQSM"/>
    <property type="match status" value="1"/>
</dbReference>
<dbReference type="GO" id="GO:0003700">
    <property type="term" value="F:DNA-binding transcription factor activity"/>
    <property type="evidence" value="ECO:0007669"/>
    <property type="project" value="InterPro"/>
</dbReference>
<dbReference type="Pfam" id="PF12833">
    <property type="entry name" value="HTH_18"/>
    <property type="match status" value="1"/>
</dbReference>
<proteinExistence type="predicted"/>
<reference evidence="5 6" key="1">
    <citation type="submission" date="2014-07" db="EMBL/GenBank/DDBJ databases">
        <title>Complete genome sequence of a moderately halophilic bacterium Terribacillus aidingensis MP602, isolated from Cryptomeria fortunei in Tianmu mountain in China.</title>
        <authorList>
            <person name="Wang Y."/>
            <person name="Lu P."/>
            <person name="Zhang L."/>
        </authorList>
    </citation>
    <scope>NUCLEOTIDE SEQUENCE [LARGE SCALE GENOMIC DNA]</scope>
    <source>
        <strain evidence="5 6">MP602</strain>
    </source>
</reference>
<dbReference type="SMART" id="SM00342">
    <property type="entry name" value="HTH_ARAC"/>
    <property type="match status" value="1"/>
</dbReference>
<keyword evidence="3" id="KW-0804">Transcription</keyword>
<feature type="domain" description="HTH araC/xylS-type" evidence="4">
    <location>
        <begin position="231"/>
        <end position="329"/>
    </location>
</feature>
<keyword evidence="1" id="KW-0805">Transcription regulation</keyword>
<evidence type="ECO:0000256" key="3">
    <source>
        <dbReference type="ARBA" id="ARBA00023163"/>
    </source>
</evidence>
<dbReference type="GeneID" id="34221032"/>
<dbReference type="HOGENOM" id="CLU_047522_1_1_9"/>
<evidence type="ECO:0000256" key="1">
    <source>
        <dbReference type="ARBA" id="ARBA00023015"/>
    </source>
</evidence>
<dbReference type="AlphaFoldDB" id="A0A075LJH3"/>
<dbReference type="OrthoDB" id="5582699at2"/>
<gene>
    <name evidence="5" type="ORF">GZ22_07695</name>
</gene>
<dbReference type="GO" id="GO:0005829">
    <property type="term" value="C:cytosol"/>
    <property type="evidence" value="ECO:0007669"/>
    <property type="project" value="TreeGrafter"/>
</dbReference>
<sequence>MTSQSNIRIPDGLWAGFSKLGIKVQEVVRKAKMPLTVITKSEVTTEQYIALWQAFSDIIDDIEGGMLMLPTAIETSQYPPPVLAAYHARDYRDALNRMASYKKMCPPENIHIVEEGKQCIIEVSWDRTDIPVPPLLIGTLLVFLLELGRRGTGLPIKATSVEFTYAMNQVQVLEDYFGCPIKTVAERNRLILDKDDLDHPFVSYNDELLDILTPVLDQTLEKHTGRLSITEIVKWILKRSLTKEKLDLKDIASELDMSERTLQRRLTDEHTSFKELLREVRHEQAREYLANPSLDLKEVAFLLGYKDQSSFYRAFRFWEDNTPLNWRAEHKIKQS</sequence>
<dbReference type="Gene3D" id="1.10.10.60">
    <property type="entry name" value="Homeodomain-like"/>
    <property type="match status" value="1"/>
</dbReference>
<name>A0A075LJH3_9BACI</name>
<dbReference type="KEGG" id="tap:GZ22_07695"/>
<dbReference type="RefSeq" id="WP_038560627.1">
    <property type="nucleotide sequence ID" value="NZ_CP008876.1"/>
</dbReference>
<evidence type="ECO:0000313" key="5">
    <source>
        <dbReference type="EMBL" id="AIF66529.1"/>
    </source>
</evidence>
<dbReference type="SUPFAM" id="SSF46689">
    <property type="entry name" value="Homeodomain-like"/>
    <property type="match status" value="1"/>
</dbReference>
<dbReference type="InterPro" id="IPR009057">
    <property type="entry name" value="Homeodomain-like_sf"/>
</dbReference>
<dbReference type="EMBL" id="CP008876">
    <property type="protein sequence ID" value="AIF66529.1"/>
    <property type="molecule type" value="Genomic_DNA"/>
</dbReference>
<dbReference type="InterPro" id="IPR032687">
    <property type="entry name" value="AraC-type_N"/>
</dbReference>
<dbReference type="Proteomes" id="UP000027980">
    <property type="component" value="Chromosome"/>
</dbReference>
<accession>A0A075LJH3</accession>
<protein>
    <submittedName>
        <fullName evidence="5">AraC family transcriptional regulator</fullName>
    </submittedName>
</protein>
<evidence type="ECO:0000313" key="6">
    <source>
        <dbReference type="Proteomes" id="UP000027980"/>
    </source>
</evidence>
<evidence type="ECO:0000259" key="4">
    <source>
        <dbReference type="PROSITE" id="PS01124"/>
    </source>
</evidence>